<dbReference type="EMBL" id="CABVLY010000053">
    <property type="protein sequence ID" value="VVU54231.1"/>
    <property type="molecule type" value="Genomic_DNA"/>
</dbReference>
<name>A0A6P2GJR7_9BURK</name>
<sequence>MLGARGIGFPQRLGCRRAGDVPVHRQPVVVQHVDERDILGGRAEQREIAPQQRKRLAHERGRRTAPALRVLAEQQVGSREKTFQFGGAAGAQRAQARGGQPPEVVRHAVGQRGQGRIEFVERRVRRALRRAQHGEQRLFVTGAGATREGIGQCAQRRRRHRAPDERERIERRAGVQIRRALRTQRTEMFEENRRAGQLAQIVTRDGRAEIVERDAPDGRRRLGDDQRRGGRQLPREPGGRQPAGLREHRRGGRKRRYRVVATRKCVGGRRE</sequence>
<feature type="compositionally biased region" description="Basic residues" evidence="1">
    <location>
        <begin position="247"/>
        <end position="258"/>
    </location>
</feature>
<feature type="compositionally biased region" description="Basic and acidic residues" evidence="1">
    <location>
        <begin position="213"/>
        <end position="238"/>
    </location>
</feature>
<accession>A0A6P2GJR7</accession>
<organism evidence="2 3">
    <name type="scientific">Burkholderia anthina</name>
    <dbReference type="NCBI Taxonomy" id="179879"/>
    <lineage>
        <taxon>Bacteria</taxon>
        <taxon>Pseudomonadati</taxon>
        <taxon>Pseudomonadota</taxon>
        <taxon>Betaproteobacteria</taxon>
        <taxon>Burkholderiales</taxon>
        <taxon>Burkholderiaceae</taxon>
        <taxon>Burkholderia</taxon>
        <taxon>Burkholderia cepacia complex</taxon>
    </lineage>
</organism>
<dbReference type="Proteomes" id="UP000494201">
    <property type="component" value="Unassembled WGS sequence"/>
</dbReference>
<proteinExistence type="predicted"/>
<reference evidence="2 3" key="1">
    <citation type="submission" date="2019-09" db="EMBL/GenBank/DDBJ databases">
        <authorList>
            <person name="Depoorter E."/>
        </authorList>
    </citation>
    <scope>NUCLEOTIDE SEQUENCE [LARGE SCALE GENOMIC DNA]</scope>
    <source>
        <strain evidence="2">LMG 20980</strain>
    </source>
</reference>
<gene>
    <name evidence="2" type="ORF">BAN20980_06854</name>
</gene>
<feature type="region of interest" description="Disordered" evidence="1">
    <location>
        <begin position="213"/>
        <end position="271"/>
    </location>
</feature>
<evidence type="ECO:0000256" key="1">
    <source>
        <dbReference type="SAM" id="MobiDB-lite"/>
    </source>
</evidence>
<protein>
    <submittedName>
        <fullName evidence="2">Uncharacterized protein</fullName>
    </submittedName>
</protein>
<evidence type="ECO:0000313" key="2">
    <source>
        <dbReference type="EMBL" id="VVU54231.1"/>
    </source>
</evidence>
<evidence type="ECO:0000313" key="3">
    <source>
        <dbReference type="Proteomes" id="UP000494201"/>
    </source>
</evidence>
<dbReference type="AlphaFoldDB" id="A0A6P2GJR7"/>